<feature type="transmembrane region" description="Helical" evidence="1">
    <location>
        <begin position="223"/>
        <end position="242"/>
    </location>
</feature>
<feature type="transmembrane region" description="Helical" evidence="1">
    <location>
        <begin position="312"/>
        <end position="331"/>
    </location>
</feature>
<dbReference type="InterPro" id="IPR043968">
    <property type="entry name" value="SGNH"/>
</dbReference>
<feature type="transmembrane region" description="Helical" evidence="1">
    <location>
        <begin position="158"/>
        <end position="174"/>
    </location>
</feature>
<dbReference type="GO" id="GO:0009103">
    <property type="term" value="P:lipopolysaccharide biosynthetic process"/>
    <property type="evidence" value="ECO:0007669"/>
    <property type="project" value="TreeGrafter"/>
</dbReference>
<sequence>MSAGLRPGVEPQRSTPRLDIQGLRAFAVIVVLAYHAGLPMSGGFVGVDVFFVISGFVITAALAREWKATGTIRLGRFALRRYWRLTPALAVMVLVTVLLSGLLQSPLGSEQTTTSATAIGALLLAANAVIAATSGGYFDGPAESNPLLHTWSLSVEEQFYLLFPGLIFTGWMLARKRSRTWVGPLVVVLLIAIPSFLLAMYGPNIASLADNWLSGFYSPLTRAWEFGAGALLALIGPLALFGKRYVAETAGILGAGMLLASLFLITADTPFPGKWTLLPVAGTVLVLIAGNNTRAVVPRLLSMRGPARIGDWSYSLYLWHWPFIVFALTIWPANVWASVIACVLSVIPALCSYRFIEQPLRKLPRISWPRLARRMVVVTAVPLVLALGLSAGSTHGWGSSNVQVLQAANTVTGTVPGCFAQAPGAIRDPLTCVQNPAGTADPVYLLGDSNADMFSPGVKAAAENADAPFTAFTYSACPVVGDQMYQTGSGAPSREGCLQYQTAALTWLDSATPGTVFLGASDYYLRTPEITVTAADGTQTNDETAKIAWYANGLGNVIDRLTRAGHEVVMILPIPNYWLEDFPTTQAEWKGMETCANISLLLGSCNPAMETSLSSKAERQQPTWDAMTATTEEHGATVLDFTDSVCSNGDCALMQDGLAVFRDANHITPQASLSLADQFEAQFRQ</sequence>
<feature type="transmembrane region" description="Helical" evidence="1">
    <location>
        <begin position="44"/>
        <end position="62"/>
    </location>
</feature>
<feature type="transmembrane region" description="Helical" evidence="1">
    <location>
        <begin position="20"/>
        <end position="37"/>
    </location>
</feature>
<name>A0A841APG3_9MICO</name>
<protein>
    <submittedName>
        <fullName evidence="4">Peptidoglycan/LPS O-acetylase OafA/YrhL</fullName>
    </submittedName>
</protein>
<keyword evidence="5" id="KW-1185">Reference proteome</keyword>
<dbReference type="RefSeq" id="WP_184235831.1">
    <property type="nucleotide sequence ID" value="NZ_JACHMJ010000001.1"/>
</dbReference>
<dbReference type="AlphaFoldDB" id="A0A841APG3"/>
<gene>
    <name evidence="4" type="ORF">HD599_001632</name>
</gene>
<feature type="transmembrane region" description="Helical" evidence="1">
    <location>
        <begin position="249"/>
        <end position="267"/>
    </location>
</feature>
<organism evidence="4 5">
    <name type="scientific">Conyzicola lurida</name>
    <dbReference type="NCBI Taxonomy" id="1172621"/>
    <lineage>
        <taxon>Bacteria</taxon>
        <taxon>Bacillati</taxon>
        <taxon>Actinomycetota</taxon>
        <taxon>Actinomycetes</taxon>
        <taxon>Micrococcales</taxon>
        <taxon>Microbacteriaceae</taxon>
        <taxon>Conyzicola</taxon>
    </lineage>
</organism>
<dbReference type="InterPro" id="IPR050879">
    <property type="entry name" value="Acyltransferase_3"/>
</dbReference>
<dbReference type="Proteomes" id="UP000536685">
    <property type="component" value="Unassembled WGS sequence"/>
</dbReference>
<evidence type="ECO:0000259" key="3">
    <source>
        <dbReference type="Pfam" id="PF19040"/>
    </source>
</evidence>
<feature type="transmembrane region" description="Helical" evidence="1">
    <location>
        <begin position="337"/>
        <end position="356"/>
    </location>
</feature>
<dbReference type="Pfam" id="PF01757">
    <property type="entry name" value="Acyl_transf_3"/>
    <property type="match status" value="1"/>
</dbReference>
<feature type="domain" description="Acyltransferase 3" evidence="2">
    <location>
        <begin position="19"/>
        <end position="351"/>
    </location>
</feature>
<proteinExistence type="predicted"/>
<evidence type="ECO:0000313" key="5">
    <source>
        <dbReference type="Proteomes" id="UP000536685"/>
    </source>
</evidence>
<dbReference type="GO" id="GO:0016020">
    <property type="term" value="C:membrane"/>
    <property type="evidence" value="ECO:0007669"/>
    <property type="project" value="TreeGrafter"/>
</dbReference>
<accession>A0A841APG3</accession>
<keyword evidence="1" id="KW-0812">Transmembrane</keyword>
<evidence type="ECO:0000313" key="4">
    <source>
        <dbReference type="EMBL" id="MBB5843309.1"/>
    </source>
</evidence>
<dbReference type="Pfam" id="PF19040">
    <property type="entry name" value="SGNH"/>
    <property type="match status" value="1"/>
</dbReference>
<feature type="transmembrane region" description="Helical" evidence="1">
    <location>
        <begin position="273"/>
        <end position="291"/>
    </location>
</feature>
<comment type="caution">
    <text evidence="4">The sequence shown here is derived from an EMBL/GenBank/DDBJ whole genome shotgun (WGS) entry which is preliminary data.</text>
</comment>
<keyword evidence="1" id="KW-1133">Transmembrane helix</keyword>
<feature type="transmembrane region" description="Helical" evidence="1">
    <location>
        <begin position="376"/>
        <end position="397"/>
    </location>
</feature>
<dbReference type="PANTHER" id="PTHR23028">
    <property type="entry name" value="ACETYLTRANSFERASE"/>
    <property type="match status" value="1"/>
</dbReference>
<dbReference type="GO" id="GO:0016747">
    <property type="term" value="F:acyltransferase activity, transferring groups other than amino-acyl groups"/>
    <property type="evidence" value="ECO:0007669"/>
    <property type="project" value="InterPro"/>
</dbReference>
<evidence type="ECO:0000256" key="1">
    <source>
        <dbReference type="SAM" id="Phobius"/>
    </source>
</evidence>
<reference evidence="4 5" key="1">
    <citation type="submission" date="2020-08" db="EMBL/GenBank/DDBJ databases">
        <title>Sequencing the genomes of 1000 actinobacteria strains.</title>
        <authorList>
            <person name="Klenk H.-P."/>
        </authorList>
    </citation>
    <scope>NUCLEOTIDE SEQUENCE [LARGE SCALE GENOMIC DNA]</scope>
    <source>
        <strain evidence="4 5">DSM 105784</strain>
    </source>
</reference>
<feature type="transmembrane region" description="Helical" evidence="1">
    <location>
        <begin position="181"/>
        <end position="203"/>
    </location>
</feature>
<dbReference type="InterPro" id="IPR002656">
    <property type="entry name" value="Acyl_transf_3_dom"/>
</dbReference>
<feature type="transmembrane region" description="Helical" evidence="1">
    <location>
        <begin position="82"/>
        <end position="103"/>
    </location>
</feature>
<feature type="transmembrane region" description="Helical" evidence="1">
    <location>
        <begin position="115"/>
        <end position="138"/>
    </location>
</feature>
<evidence type="ECO:0000259" key="2">
    <source>
        <dbReference type="Pfam" id="PF01757"/>
    </source>
</evidence>
<keyword evidence="1" id="KW-0472">Membrane</keyword>
<feature type="domain" description="SGNH" evidence="3">
    <location>
        <begin position="430"/>
        <end position="680"/>
    </location>
</feature>
<dbReference type="EMBL" id="JACHMJ010000001">
    <property type="protein sequence ID" value="MBB5843309.1"/>
    <property type="molecule type" value="Genomic_DNA"/>
</dbReference>
<dbReference type="PANTHER" id="PTHR23028:SF53">
    <property type="entry name" value="ACYL_TRANSF_3 DOMAIN-CONTAINING PROTEIN"/>
    <property type="match status" value="1"/>
</dbReference>